<dbReference type="Proteomes" id="UP000295636">
    <property type="component" value="Unassembled WGS sequence"/>
</dbReference>
<accession>A0A4V2ZU38</accession>
<sequence>MKTYMSEEAVRLVGRVWEIRRFLKQAQQRTTTDITLLEYLSKQTGYNHGRQPAHRFQLDGAATAYPSANGSNPPTPQLQCPQKTQDRRVIPFPSK</sequence>
<reference evidence="2 3" key="1">
    <citation type="submission" date="2019-03" db="EMBL/GenBank/DDBJ databases">
        <title>This is whole genome sequence of Paenibacillus sp MS74 strain.</title>
        <authorList>
            <person name="Trinh H.N."/>
        </authorList>
    </citation>
    <scope>NUCLEOTIDE SEQUENCE [LARGE SCALE GENOMIC DNA]</scope>
    <source>
        <strain evidence="2 3">MS74</strain>
    </source>
</reference>
<dbReference type="AlphaFoldDB" id="A0A4V2ZU38"/>
<name>A0A4V2ZU38_9BACL</name>
<dbReference type="EMBL" id="SMRT01000002">
    <property type="protein sequence ID" value="TDF99264.1"/>
    <property type="molecule type" value="Genomic_DNA"/>
</dbReference>
<evidence type="ECO:0000256" key="1">
    <source>
        <dbReference type="SAM" id="MobiDB-lite"/>
    </source>
</evidence>
<evidence type="ECO:0000313" key="2">
    <source>
        <dbReference type="EMBL" id="TDF99264.1"/>
    </source>
</evidence>
<feature type="compositionally biased region" description="Polar residues" evidence="1">
    <location>
        <begin position="66"/>
        <end position="83"/>
    </location>
</feature>
<proteinExistence type="predicted"/>
<dbReference type="Pfam" id="PF13072">
    <property type="entry name" value="MciZ"/>
    <property type="match status" value="1"/>
</dbReference>
<organism evidence="2 3">
    <name type="scientific">Paenibacillus piri</name>
    <dbReference type="NCBI Taxonomy" id="2547395"/>
    <lineage>
        <taxon>Bacteria</taxon>
        <taxon>Bacillati</taxon>
        <taxon>Bacillota</taxon>
        <taxon>Bacilli</taxon>
        <taxon>Bacillales</taxon>
        <taxon>Paenibacillaceae</taxon>
        <taxon>Paenibacillus</taxon>
    </lineage>
</organism>
<dbReference type="RefSeq" id="WP_133225802.1">
    <property type="nucleotide sequence ID" value="NZ_SMRT01000002.1"/>
</dbReference>
<dbReference type="OrthoDB" id="2990038at2"/>
<dbReference type="InterPro" id="IPR025177">
    <property type="entry name" value="MciZ"/>
</dbReference>
<protein>
    <submittedName>
        <fullName evidence="2">Z-ring formation inhibitor MciZ</fullName>
    </submittedName>
</protein>
<evidence type="ECO:0000313" key="3">
    <source>
        <dbReference type="Proteomes" id="UP000295636"/>
    </source>
</evidence>
<keyword evidence="3" id="KW-1185">Reference proteome</keyword>
<comment type="caution">
    <text evidence="2">The sequence shown here is derived from an EMBL/GenBank/DDBJ whole genome shotgun (WGS) entry which is preliminary data.</text>
</comment>
<gene>
    <name evidence="2" type="primary">mciZ</name>
    <name evidence="2" type="ORF">E1757_05225</name>
</gene>
<feature type="region of interest" description="Disordered" evidence="1">
    <location>
        <begin position="47"/>
        <end position="95"/>
    </location>
</feature>